<accession>A0A7W9W682</accession>
<dbReference type="Pfam" id="PF09346">
    <property type="entry name" value="SMI1_KNR4"/>
    <property type="match status" value="1"/>
</dbReference>
<dbReference type="AlphaFoldDB" id="A0A7W9W682"/>
<dbReference type="InterPro" id="IPR018958">
    <property type="entry name" value="Knr4/Smi1-like_dom"/>
</dbReference>
<dbReference type="Gene3D" id="3.40.1580.10">
    <property type="entry name" value="SMI1/KNR4-like"/>
    <property type="match status" value="1"/>
</dbReference>
<dbReference type="InterPro" id="IPR037883">
    <property type="entry name" value="Knr4/Smi1-like_sf"/>
</dbReference>
<feature type="domain" description="Knr4/Smi1-like" evidence="1">
    <location>
        <begin position="42"/>
        <end position="163"/>
    </location>
</feature>
<gene>
    <name evidence="2" type="ORF">HNQ39_001652</name>
</gene>
<comment type="caution">
    <text evidence="2">The sequence shown here is derived from an EMBL/GenBank/DDBJ whole genome shotgun (WGS) entry which is preliminary data.</text>
</comment>
<evidence type="ECO:0000259" key="1">
    <source>
        <dbReference type="Pfam" id="PF09346"/>
    </source>
</evidence>
<keyword evidence="3" id="KW-1185">Reference proteome</keyword>
<organism evidence="2 3">
    <name type="scientific">Armatimonas rosea</name>
    <dbReference type="NCBI Taxonomy" id="685828"/>
    <lineage>
        <taxon>Bacteria</taxon>
        <taxon>Bacillati</taxon>
        <taxon>Armatimonadota</taxon>
        <taxon>Armatimonadia</taxon>
        <taxon>Armatimonadales</taxon>
        <taxon>Armatimonadaceae</taxon>
        <taxon>Armatimonas</taxon>
    </lineage>
</organism>
<dbReference type="RefSeq" id="WP_184193728.1">
    <property type="nucleotide sequence ID" value="NZ_JACHGW010000002.1"/>
</dbReference>
<sequence>MLTVQDYVRRYFDMRAAQLLDAPPEIRAEFTFRETPQPPKPLQALESRLPVALPATFRTYLTCGSFAAIEAGDYMLPGVPKDDPLTLAETFLLCNELWPLGYLQFGCGPCGDPLCFDIAQATQSTDYPIVCIDHDQAPHNAWQNREALQPACQTVAPSFLALLAKLCDPREI</sequence>
<protein>
    <recommendedName>
        <fullName evidence="1">Knr4/Smi1-like domain-containing protein</fullName>
    </recommendedName>
</protein>
<evidence type="ECO:0000313" key="3">
    <source>
        <dbReference type="Proteomes" id="UP000520814"/>
    </source>
</evidence>
<name>A0A7W9W682_ARMRO</name>
<dbReference type="EMBL" id="JACHGW010000002">
    <property type="protein sequence ID" value="MBB6049861.1"/>
    <property type="molecule type" value="Genomic_DNA"/>
</dbReference>
<reference evidence="2 3" key="1">
    <citation type="submission" date="2020-08" db="EMBL/GenBank/DDBJ databases">
        <title>Genomic Encyclopedia of Type Strains, Phase IV (KMG-IV): sequencing the most valuable type-strain genomes for metagenomic binning, comparative biology and taxonomic classification.</title>
        <authorList>
            <person name="Goeker M."/>
        </authorList>
    </citation>
    <scope>NUCLEOTIDE SEQUENCE [LARGE SCALE GENOMIC DNA]</scope>
    <source>
        <strain evidence="2 3">DSM 23562</strain>
    </source>
</reference>
<dbReference type="SUPFAM" id="SSF160631">
    <property type="entry name" value="SMI1/KNR4-like"/>
    <property type="match status" value="1"/>
</dbReference>
<evidence type="ECO:0000313" key="2">
    <source>
        <dbReference type="EMBL" id="MBB6049861.1"/>
    </source>
</evidence>
<proteinExistence type="predicted"/>
<dbReference type="Proteomes" id="UP000520814">
    <property type="component" value="Unassembled WGS sequence"/>
</dbReference>